<proteinExistence type="inferred from homology"/>
<comment type="similarity">
    <text evidence="2">Belongs to the DRC9 family.</text>
</comment>
<evidence type="ECO:0000313" key="11">
    <source>
        <dbReference type="Proteomes" id="UP000299102"/>
    </source>
</evidence>
<accession>A0A4C1U9F4</accession>
<dbReference type="GO" id="GO:0044782">
    <property type="term" value="P:cilium organization"/>
    <property type="evidence" value="ECO:0007669"/>
    <property type="project" value="TreeGrafter"/>
</dbReference>
<evidence type="ECO:0000256" key="4">
    <source>
        <dbReference type="ARBA" id="ARBA00022490"/>
    </source>
</evidence>
<comment type="subcellular location">
    <subcellularLocation>
        <location evidence="1">Cytoplasm</location>
        <location evidence="1">Cytoskeleton</location>
        <location evidence="1">Flagellum axoneme</location>
    </subcellularLocation>
</comment>
<keyword evidence="7" id="KW-0206">Cytoskeleton</keyword>
<keyword evidence="8" id="KW-0966">Cell projection</keyword>
<keyword evidence="6" id="KW-0969">Cilium</keyword>
<protein>
    <recommendedName>
        <fullName evidence="3">Dynein regulatory complex protein 9</fullName>
    </recommendedName>
    <alternativeName>
        <fullName evidence="9">IQ domain-containing protein G</fullName>
    </alternativeName>
</protein>
<dbReference type="GO" id="GO:0031514">
    <property type="term" value="C:motile cilium"/>
    <property type="evidence" value="ECO:0007669"/>
    <property type="project" value="TreeGrafter"/>
</dbReference>
<evidence type="ECO:0000256" key="3">
    <source>
        <dbReference type="ARBA" id="ARBA00013738"/>
    </source>
</evidence>
<dbReference type="InterPro" id="IPR042618">
    <property type="entry name" value="IQCG"/>
</dbReference>
<dbReference type="PANTHER" id="PTHR14871:SF1">
    <property type="entry name" value="DYNEIN REGULATORY COMPLEX PROTEIN 9"/>
    <property type="match status" value="1"/>
</dbReference>
<dbReference type="AlphaFoldDB" id="A0A4C1U9F4"/>
<dbReference type="Pfam" id="PF00612">
    <property type="entry name" value="IQ"/>
    <property type="match status" value="1"/>
</dbReference>
<evidence type="ECO:0000256" key="5">
    <source>
        <dbReference type="ARBA" id="ARBA00022846"/>
    </source>
</evidence>
<keyword evidence="11" id="KW-1185">Reference proteome</keyword>
<comment type="caution">
    <text evidence="10">The sequence shown here is derived from an EMBL/GenBank/DDBJ whole genome shotgun (WGS) entry which is preliminary data.</text>
</comment>
<dbReference type="PROSITE" id="PS50096">
    <property type="entry name" value="IQ"/>
    <property type="match status" value="1"/>
</dbReference>
<keyword evidence="4" id="KW-0963">Cytoplasm</keyword>
<dbReference type="OrthoDB" id="10254713at2759"/>
<evidence type="ECO:0000256" key="8">
    <source>
        <dbReference type="ARBA" id="ARBA00023273"/>
    </source>
</evidence>
<dbReference type="InterPro" id="IPR000048">
    <property type="entry name" value="IQ_motif_EF-hand-BS"/>
</dbReference>
<name>A0A4C1U9F4_EUMVA</name>
<dbReference type="GO" id="GO:0005737">
    <property type="term" value="C:cytoplasm"/>
    <property type="evidence" value="ECO:0007669"/>
    <property type="project" value="TreeGrafter"/>
</dbReference>
<organism evidence="10 11">
    <name type="scientific">Eumeta variegata</name>
    <name type="common">Bagworm moth</name>
    <name type="synonym">Eumeta japonica</name>
    <dbReference type="NCBI Taxonomy" id="151549"/>
    <lineage>
        <taxon>Eukaryota</taxon>
        <taxon>Metazoa</taxon>
        <taxon>Ecdysozoa</taxon>
        <taxon>Arthropoda</taxon>
        <taxon>Hexapoda</taxon>
        <taxon>Insecta</taxon>
        <taxon>Pterygota</taxon>
        <taxon>Neoptera</taxon>
        <taxon>Endopterygota</taxon>
        <taxon>Lepidoptera</taxon>
        <taxon>Glossata</taxon>
        <taxon>Ditrysia</taxon>
        <taxon>Tineoidea</taxon>
        <taxon>Psychidae</taxon>
        <taxon>Oiketicinae</taxon>
        <taxon>Eumeta</taxon>
    </lineage>
</organism>
<evidence type="ECO:0000256" key="2">
    <source>
        <dbReference type="ARBA" id="ARBA00008222"/>
    </source>
</evidence>
<evidence type="ECO:0000256" key="9">
    <source>
        <dbReference type="ARBA" id="ARBA00032183"/>
    </source>
</evidence>
<evidence type="ECO:0000256" key="7">
    <source>
        <dbReference type="ARBA" id="ARBA00023212"/>
    </source>
</evidence>
<dbReference type="CDD" id="cd23766">
    <property type="entry name" value="IQCG"/>
    <property type="match status" value="1"/>
</dbReference>
<reference evidence="10 11" key="1">
    <citation type="journal article" date="2019" name="Commun. Biol.">
        <title>The bagworm genome reveals a unique fibroin gene that provides high tensile strength.</title>
        <authorList>
            <person name="Kono N."/>
            <person name="Nakamura H."/>
            <person name="Ohtoshi R."/>
            <person name="Tomita M."/>
            <person name="Numata K."/>
            <person name="Arakawa K."/>
        </authorList>
    </citation>
    <scope>NUCLEOTIDE SEQUENCE [LARGE SCALE GENOMIC DNA]</scope>
</reference>
<sequence length="161" mass="19509">MRLLYADKWLKAKRDVYEQHVPHMHISIIQLNNEKRIHKEIARIYEIAIKEKEDAVEYWHKRFANDITYMKKNIAVKREDLQNTITKCGELQQLFNLHAGEMNAWLTFKRERAARRAREERARISATLIQAWWRGVMVRRALGAFRYLRHRKPQTKVKKKN</sequence>
<keyword evidence="5" id="KW-0282">Flagellum</keyword>
<gene>
    <name evidence="10" type="ORF">EVAR_15665_1</name>
</gene>
<dbReference type="EMBL" id="BGZK01000146">
    <property type="protein sequence ID" value="GBP22991.1"/>
    <property type="molecule type" value="Genomic_DNA"/>
</dbReference>
<dbReference type="SMART" id="SM00015">
    <property type="entry name" value="IQ"/>
    <property type="match status" value="1"/>
</dbReference>
<dbReference type="PANTHER" id="PTHR14871">
    <property type="entry name" value="DYNEIN REGULATORY COMPLEX PROTEIN 9"/>
    <property type="match status" value="1"/>
</dbReference>
<evidence type="ECO:0000256" key="6">
    <source>
        <dbReference type="ARBA" id="ARBA00023069"/>
    </source>
</evidence>
<evidence type="ECO:0000256" key="1">
    <source>
        <dbReference type="ARBA" id="ARBA00004611"/>
    </source>
</evidence>
<dbReference type="Proteomes" id="UP000299102">
    <property type="component" value="Unassembled WGS sequence"/>
</dbReference>
<evidence type="ECO:0000313" key="10">
    <source>
        <dbReference type="EMBL" id="GBP22991.1"/>
    </source>
</evidence>